<sequence>MAKPSRQGAYVITTRSGIVENRHEIHVSVVDAQGTTLLQLGREPARLTLVRSAAKPWQALAVAETGALERFGFDDADLALMCASHSGEERHVERAKAMLKRGGHVEADLRCGGHAAILRARDEEWLRNGIVPTPVWSNCSGKHSGVLAGAKAIGAGAEGYHELAHPIQQRIKKITEELSGLRPDEVKWAVDGCNMASPAMPLTDLAHVYALFAQASDDVSSGAEATPRERHMARIFNAMSTYPDMVAGEDRFCTALMGAFGGRLFGKVGADGCYGVGLRECEATRRLGAKGALGISIKVEDGSLDALYAATSELLRQLDIGTEEERSALESFRAKKLVNTAGVVTGGYEFPFDVRAA</sequence>
<keyword evidence="2" id="KW-1185">Reference proteome</keyword>
<accession>A0AB34G7C5</accession>
<evidence type="ECO:0000313" key="1">
    <source>
        <dbReference type="EMBL" id="KAJ6446928.1"/>
    </source>
</evidence>
<evidence type="ECO:0000313" key="2">
    <source>
        <dbReference type="Proteomes" id="UP001163105"/>
    </source>
</evidence>
<name>A0AB34G7C5_9HYPO</name>
<protein>
    <submittedName>
        <fullName evidence="1">Thermolabile L-asparaginase</fullName>
    </submittedName>
</protein>
<comment type="caution">
    <text evidence="1">The sequence shown here is derived from an EMBL/GenBank/DDBJ whole genome shotgun (WGS) entry which is preliminary data.</text>
</comment>
<dbReference type="EMBL" id="JAQHRD010000001">
    <property type="protein sequence ID" value="KAJ6446928.1"/>
    <property type="molecule type" value="Genomic_DNA"/>
</dbReference>
<organism evidence="1 2">
    <name type="scientific">Purpureocillium lavendulum</name>
    <dbReference type="NCBI Taxonomy" id="1247861"/>
    <lineage>
        <taxon>Eukaryota</taxon>
        <taxon>Fungi</taxon>
        <taxon>Dikarya</taxon>
        <taxon>Ascomycota</taxon>
        <taxon>Pezizomycotina</taxon>
        <taxon>Sordariomycetes</taxon>
        <taxon>Hypocreomycetidae</taxon>
        <taxon>Hypocreales</taxon>
        <taxon>Ophiocordycipitaceae</taxon>
        <taxon>Purpureocillium</taxon>
    </lineage>
</organism>
<dbReference type="Proteomes" id="UP001163105">
    <property type="component" value="Unassembled WGS sequence"/>
</dbReference>
<dbReference type="Pfam" id="PF06089">
    <property type="entry name" value="Asparaginase_II"/>
    <property type="match status" value="1"/>
</dbReference>
<dbReference type="PANTHER" id="PTHR42110:SF1">
    <property type="entry name" value="L-ASPARAGINASE, PUTATIVE (AFU_ORTHOLOGUE AFUA_3G11890)-RELATED"/>
    <property type="match status" value="1"/>
</dbReference>
<gene>
    <name evidence="1" type="ORF">O9K51_01702</name>
</gene>
<dbReference type="PANTHER" id="PTHR42110">
    <property type="entry name" value="L-ASPARAGINASE, PUTATIVE (AFU_ORTHOLOGUE AFUA_3G11890)-RELATED"/>
    <property type="match status" value="1"/>
</dbReference>
<dbReference type="AlphaFoldDB" id="A0AB34G7C5"/>
<dbReference type="InterPro" id="IPR010349">
    <property type="entry name" value="Asparaginase_II"/>
</dbReference>
<proteinExistence type="predicted"/>
<reference evidence="1" key="1">
    <citation type="submission" date="2023-01" db="EMBL/GenBank/DDBJ databases">
        <title>The growth and conidiation of Purpureocillium lavendulum are regulated by nitrogen source and histone H3K14 acetylation.</title>
        <authorList>
            <person name="Tang P."/>
            <person name="Han J."/>
            <person name="Zhang C."/>
            <person name="Tang P."/>
            <person name="Qi F."/>
            <person name="Zhang K."/>
            <person name="Liang L."/>
        </authorList>
    </citation>
    <scope>NUCLEOTIDE SEQUENCE</scope>
    <source>
        <strain evidence="1">YMF1.00683</strain>
    </source>
</reference>